<reference evidence="5 6" key="1">
    <citation type="submission" date="2014-04" db="EMBL/GenBank/DDBJ databases">
        <title>Genome assembly of Hyalangium minutum DSM 14724.</title>
        <authorList>
            <person name="Sharma G."/>
            <person name="Subramanian S."/>
        </authorList>
    </citation>
    <scope>NUCLEOTIDE SEQUENCE [LARGE SCALE GENOMIC DNA]</scope>
    <source>
        <strain evidence="5 6">DSM 14724</strain>
    </source>
</reference>
<gene>
    <name evidence="5" type="ORF">DB31_0317</name>
</gene>
<dbReference type="InterPro" id="IPR017871">
    <property type="entry name" value="ABC_transporter-like_CS"/>
</dbReference>
<comment type="caution">
    <text evidence="5">The sequence shown here is derived from an EMBL/GenBank/DDBJ whole genome shotgun (WGS) entry which is preliminary data.</text>
</comment>
<keyword evidence="3 5" id="KW-0067">ATP-binding</keyword>
<dbReference type="GO" id="GO:0016887">
    <property type="term" value="F:ATP hydrolysis activity"/>
    <property type="evidence" value="ECO:0007669"/>
    <property type="project" value="InterPro"/>
</dbReference>
<dbReference type="InterPro" id="IPR041193">
    <property type="entry name" value="CysA_C"/>
</dbReference>
<dbReference type="AlphaFoldDB" id="A0A085WWJ3"/>
<dbReference type="PATRIC" id="fig|394096.3.peg.315"/>
<dbReference type="Pfam" id="PF17850">
    <property type="entry name" value="CysA_C_terminal"/>
    <property type="match status" value="1"/>
</dbReference>
<evidence type="ECO:0000256" key="3">
    <source>
        <dbReference type="ARBA" id="ARBA00022840"/>
    </source>
</evidence>
<dbReference type="InterPro" id="IPR003439">
    <property type="entry name" value="ABC_transporter-like_ATP-bd"/>
</dbReference>
<dbReference type="STRING" id="394096.DB31_0317"/>
<dbReference type="PROSITE" id="PS00211">
    <property type="entry name" value="ABC_TRANSPORTER_1"/>
    <property type="match status" value="1"/>
</dbReference>
<dbReference type="PROSITE" id="PS50893">
    <property type="entry name" value="ABC_TRANSPORTER_2"/>
    <property type="match status" value="1"/>
</dbReference>
<organism evidence="5 6">
    <name type="scientific">Hyalangium minutum</name>
    <dbReference type="NCBI Taxonomy" id="394096"/>
    <lineage>
        <taxon>Bacteria</taxon>
        <taxon>Pseudomonadati</taxon>
        <taxon>Myxococcota</taxon>
        <taxon>Myxococcia</taxon>
        <taxon>Myxococcales</taxon>
        <taxon>Cystobacterineae</taxon>
        <taxon>Archangiaceae</taxon>
        <taxon>Hyalangium</taxon>
    </lineage>
</organism>
<dbReference type="Gene3D" id="2.40.50.100">
    <property type="match status" value="2"/>
</dbReference>
<sequence length="364" mass="38993">MEGARAMSVVVESLTKRFTAGGTPAVSDVSFQAPAGAITTLLGPSGAGKSTILRLIAGLELPDAGRVLIDGVDCTELSVQRRGIGVVFQSYALFKHMTVRENIAFGLNVRKQSRSETEARVDEMLKLVQLEELGHRYPGQLSGGQRQRVAFARALAIRPKLLLLDEPFGALDTRVRVELREWLHELHVQTGVTTLLVTHDQEEALEISQHVVIMEAGRVAQAGPPAEIYDRPATPFVASFVGGTSVLSGHVREGRAHLGSLHVAAPATAREGEAVRVFVRPHDIKLVKTVGGNHVNGANGAVPSRVERFKPVGGYVKVLLKLPSGDTVAVEVPRSEFDQLGVAEGDSVQADVRTASVFVGDFSI</sequence>
<dbReference type="PANTHER" id="PTHR42781">
    <property type="entry name" value="SPERMIDINE/PUTRESCINE IMPORT ATP-BINDING PROTEIN POTA"/>
    <property type="match status" value="1"/>
</dbReference>
<dbReference type="SMART" id="SM00382">
    <property type="entry name" value="AAA"/>
    <property type="match status" value="1"/>
</dbReference>
<evidence type="ECO:0000256" key="2">
    <source>
        <dbReference type="ARBA" id="ARBA00022741"/>
    </source>
</evidence>
<dbReference type="EMBL" id="JMCB01000001">
    <property type="protein sequence ID" value="KFE72056.1"/>
    <property type="molecule type" value="Genomic_DNA"/>
</dbReference>
<dbReference type="SUPFAM" id="SSF52540">
    <property type="entry name" value="P-loop containing nucleoside triphosphate hydrolases"/>
    <property type="match status" value="1"/>
</dbReference>
<dbReference type="InterPro" id="IPR008995">
    <property type="entry name" value="Mo/tungstate-bd_C_term_dom"/>
</dbReference>
<keyword evidence="1" id="KW-0813">Transport</keyword>
<dbReference type="GO" id="GO:0005524">
    <property type="term" value="F:ATP binding"/>
    <property type="evidence" value="ECO:0007669"/>
    <property type="project" value="UniProtKB-KW"/>
</dbReference>
<keyword evidence="6" id="KW-1185">Reference proteome</keyword>
<evidence type="ECO:0000313" key="6">
    <source>
        <dbReference type="Proteomes" id="UP000028725"/>
    </source>
</evidence>
<dbReference type="Proteomes" id="UP000028725">
    <property type="component" value="Unassembled WGS sequence"/>
</dbReference>
<dbReference type="InterPro" id="IPR024765">
    <property type="entry name" value="TOBE-like"/>
</dbReference>
<dbReference type="Gene3D" id="3.40.50.300">
    <property type="entry name" value="P-loop containing nucleotide triphosphate hydrolases"/>
    <property type="match status" value="1"/>
</dbReference>
<dbReference type="InterPro" id="IPR027417">
    <property type="entry name" value="P-loop_NTPase"/>
</dbReference>
<accession>A0A085WWJ3</accession>
<dbReference type="PANTHER" id="PTHR42781:SF4">
    <property type="entry name" value="SPERMIDINE_PUTRESCINE IMPORT ATP-BINDING PROTEIN POTA"/>
    <property type="match status" value="1"/>
</dbReference>
<protein>
    <submittedName>
        <fullName evidence="5">Sulfate and thiosulfate import ATP-binding protein CysA</fullName>
    </submittedName>
</protein>
<keyword evidence="2" id="KW-0547">Nucleotide-binding</keyword>
<dbReference type="FunFam" id="3.40.50.300:FF:000425">
    <property type="entry name" value="Probable ABC transporter, ATP-binding subunit"/>
    <property type="match status" value="1"/>
</dbReference>
<proteinExistence type="predicted"/>
<evidence type="ECO:0000259" key="4">
    <source>
        <dbReference type="PROSITE" id="PS50893"/>
    </source>
</evidence>
<evidence type="ECO:0000256" key="1">
    <source>
        <dbReference type="ARBA" id="ARBA00022448"/>
    </source>
</evidence>
<evidence type="ECO:0000313" key="5">
    <source>
        <dbReference type="EMBL" id="KFE72056.1"/>
    </source>
</evidence>
<dbReference type="GO" id="GO:0015697">
    <property type="term" value="P:quaternary ammonium group transport"/>
    <property type="evidence" value="ECO:0007669"/>
    <property type="project" value="UniProtKB-ARBA"/>
</dbReference>
<dbReference type="InterPro" id="IPR003593">
    <property type="entry name" value="AAA+_ATPase"/>
</dbReference>
<dbReference type="SUPFAM" id="SSF50331">
    <property type="entry name" value="MOP-like"/>
    <property type="match status" value="1"/>
</dbReference>
<dbReference type="Pfam" id="PF12857">
    <property type="entry name" value="TOBE_3"/>
    <property type="match status" value="1"/>
</dbReference>
<name>A0A085WWJ3_9BACT</name>
<dbReference type="Pfam" id="PF00005">
    <property type="entry name" value="ABC_tran"/>
    <property type="match status" value="1"/>
</dbReference>
<feature type="domain" description="ABC transporter" evidence="4">
    <location>
        <begin position="9"/>
        <end position="241"/>
    </location>
</feature>
<dbReference type="InterPro" id="IPR050093">
    <property type="entry name" value="ABC_SmlMolc_Importer"/>
</dbReference>